<dbReference type="AlphaFoldDB" id="A0A1E7F5G2"/>
<dbReference type="PANTHER" id="PTHR10366:SF564">
    <property type="entry name" value="STEROL-4-ALPHA-CARBOXYLATE 3-DEHYDROGENASE, DECARBOXYLATING"/>
    <property type="match status" value="1"/>
</dbReference>
<feature type="domain" description="NAD-dependent epimerase/dehydratase" evidence="3">
    <location>
        <begin position="7"/>
        <end position="250"/>
    </location>
</feature>
<keyword evidence="5" id="KW-1185">Reference proteome</keyword>
<comment type="similarity">
    <text evidence="2">Belongs to the NAD(P)-dependent epimerase/dehydratase family. Dihydroflavonol-4-reductase subfamily.</text>
</comment>
<reference evidence="4 5" key="1">
    <citation type="submission" date="2016-09" db="EMBL/GenBank/DDBJ databases">
        <title>Extensive genetic diversity and differential bi-allelic expression allows diatom success in the polar Southern Ocean.</title>
        <authorList>
            <consortium name="DOE Joint Genome Institute"/>
            <person name="Mock T."/>
            <person name="Otillar R.P."/>
            <person name="Strauss J."/>
            <person name="Dupont C."/>
            <person name="Frickenhaus S."/>
            <person name="Maumus F."/>
            <person name="Mcmullan M."/>
            <person name="Sanges R."/>
            <person name="Schmutz J."/>
            <person name="Toseland A."/>
            <person name="Valas R."/>
            <person name="Veluchamy A."/>
            <person name="Ward B.J."/>
            <person name="Allen A."/>
            <person name="Barry K."/>
            <person name="Falciatore A."/>
            <person name="Ferrante M."/>
            <person name="Fortunato A.E."/>
            <person name="Gloeckner G."/>
            <person name="Gruber A."/>
            <person name="Hipkin R."/>
            <person name="Janech M."/>
            <person name="Kroth P."/>
            <person name="Leese F."/>
            <person name="Lindquist E."/>
            <person name="Lyon B.R."/>
            <person name="Martin J."/>
            <person name="Mayer C."/>
            <person name="Parker M."/>
            <person name="Quesneville H."/>
            <person name="Raymond J."/>
            <person name="Uhlig C."/>
            <person name="Valentin K.U."/>
            <person name="Worden A.Z."/>
            <person name="Armbrust E.V."/>
            <person name="Bowler C."/>
            <person name="Green B."/>
            <person name="Moulton V."/>
            <person name="Van Oosterhout C."/>
            <person name="Grigoriev I."/>
        </authorList>
    </citation>
    <scope>NUCLEOTIDE SEQUENCE [LARGE SCALE GENOMIC DNA]</scope>
    <source>
        <strain evidence="4 5">CCMP1102</strain>
    </source>
</reference>
<feature type="non-terminal residue" evidence="4">
    <location>
        <position position="1"/>
    </location>
</feature>
<dbReference type="OrthoDB" id="2735536at2759"/>
<evidence type="ECO:0000256" key="1">
    <source>
        <dbReference type="ARBA" id="ARBA00023002"/>
    </source>
</evidence>
<protein>
    <submittedName>
        <fullName evidence="4">NAD(P)-binding protein</fullName>
    </submittedName>
</protein>
<keyword evidence="1" id="KW-0560">Oxidoreductase</keyword>
<dbReference type="InParanoid" id="A0A1E7F5G2"/>
<dbReference type="InterPro" id="IPR001509">
    <property type="entry name" value="Epimerase_deHydtase"/>
</dbReference>
<dbReference type="InterPro" id="IPR036291">
    <property type="entry name" value="NAD(P)-bd_dom_sf"/>
</dbReference>
<evidence type="ECO:0000259" key="3">
    <source>
        <dbReference type="Pfam" id="PF01370"/>
    </source>
</evidence>
<dbReference type="GO" id="GO:0016616">
    <property type="term" value="F:oxidoreductase activity, acting on the CH-OH group of donors, NAD or NADP as acceptor"/>
    <property type="evidence" value="ECO:0007669"/>
    <property type="project" value="TreeGrafter"/>
</dbReference>
<evidence type="ECO:0000256" key="2">
    <source>
        <dbReference type="ARBA" id="ARBA00023445"/>
    </source>
</evidence>
<feature type="non-terminal residue" evidence="4">
    <location>
        <position position="251"/>
    </location>
</feature>
<dbReference type="Pfam" id="PF01370">
    <property type="entry name" value="Epimerase"/>
    <property type="match status" value="1"/>
</dbReference>
<dbReference type="PANTHER" id="PTHR10366">
    <property type="entry name" value="NAD DEPENDENT EPIMERASE/DEHYDRATASE"/>
    <property type="match status" value="1"/>
</dbReference>
<evidence type="ECO:0000313" key="5">
    <source>
        <dbReference type="Proteomes" id="UP000095751"/>
    </source>
</evidence>
<name>A0A1E7F5G2_9STRA</name>
<proteinExistence type="inferred from homology"/>
<evidence type="ECO:0000313" key="4">
    <source>
        <dbReference type="EMBL" id="OEU13093.1"/>
    </source>
</evidence>
<dbReference type="EMBL" id="KV784363">
    <property type="protein sequence ID" value="OEU13093.1"/>
    <property type="molecule type" value="Genomic_DNA"/>
</dbReference>
<dbReference type="Gene3D" id="3.40.50.720">
    <property type="entry name" value="NAD(P)-binding Rossmann-like Domain"/>
    <property type="match status" value="1"/>
</dbReference>
<dbReference type="InterPro" id="IPR050425">
    <property type="entry name" value="NAD(P)_dehydrat-like"/>
</dbReference>
<organism evidence="4 5">
    <name type="scientific">Fragilariopsis cylindrus CCMP1102</name>
    <dbReference type="NCBI Taxonomy" id="635003"/>
    <lineage>
        <taxon>Eukaryota</taxon>
        <taxon>Sar</taxon>
        <taxon>Stramenopiles</taxon>
        <taxon>Ochrophyta</taxon>
        <taxon>Bacillariophyta</taxon>
        <taxon>Bacillariophyceae</taxon>
        <taxon>Bacillariophycidae</taxon>
        <taxon>Bacillariales</taxon>
        <taxon>Bacillariaceae</taxon>
        <taxon>Fragilariopsis</taxon>
    </lineage>
</organism>
<dbReference type="KEGG" id="fcy:FRACYDRAFT_140828"/>
<dbReference type="SUPFAM" id="SSF51735">
    <property type="entry name" value="NAD(P)-binding Rossmann-fold domains"/>
    <property type="match status" value="1"/>
</dbReference>
<accession>A0A1E7F5G2</accession>
<gene>
    <name evidence="4" type="ORF">FRACYDRAFT_140828</name>
</gene>
<dbReference type="Proteomes" id="UP000095751">
    <property type="component" value="Unassembled WGS sequence"/>
</dbReference>
<sequence length="251" mass="27435">NNERKRIAITGANGFIGANCTFALLEAGYDVVAVVRDPTNESKIAFIKEEALRLSKSDHLEFAEGDLLQDGSYDDAFKGCYGILHTATNFELGNVGSDDAYKYEHIVKPAVDGTRNVVASVKKHSHTIKRLINISSVAAIQSMDAPLDHVFVDTDWNTYSTVENGYAYAYAKTEAEKVIWDDAELKSMVDVIVSLNPTVVLGPAYCKHHAENGSSALIRNILLGIPFMNFSMSFVDVRDVAKGVICALARP</sequence>